<evidence type="ECO:0000256" key="3">
    <source>
        <dbReference type="ARBA" id="ARBA00022833"/>
    </source>
</evidence>
<keyword evidence="4" id="KW-0408">Iron</keyword>
<dbReference type="KEGG" id="daw:HS1_002361"/>
<dbReference type="SMART" id="SM00947">
    <property type="entry name" value="Pro_CA"/>
    <property type="match status" value="1"/>
</dbReference>
<accession>A0A7U4QML8</accession>
<evidence type="ECO:0000256" key="4">
    <source>
        <dbReference type="ARBA" id="ARBA00023014"/>
    </source>
</evidence>
<feature type="binding site" evidence="7">
    <location>
        <position position="143"/>
    </location>
    <ligand>
        <name>Zn(2+)</name>
        <dbReference type="ChEBI" id="CHEBI:29105"/>
    </ligand>
</feature>
<reference evidence="8 9" key="1">
    <citation type="submission" date="2015-10" db="EMBL/GenBank/DDBJ databases">
        <title>Candidatus Desulfofervidus auxilii, a hydrogenotrophic sulfate-reducing bacterium involved in the thermophilic anaerobic oxidation of methane.</title>
        <authorList>
            <person name="Krukenberg V."/>
            <person name="Richter M."/>
            <person name="Wegener G."/>
        </authorList>
    </citation>
    <scope>NUCLEOTIDE SEQUENCE [LARGE SCALE GENOMIC DNA]</scope>
    <source>
        <strain evidence="8 9">HS1</strain>
    </source>
</reference>
<feature type="binding site" evidence="7">
    <location>
        <position position="146"/>
    </location>
    <ligand>
        <name>Zn(2+)</name>
        <dbReference type="ChEBI" id="CHEBI:29105"/>
    </ligand>
</feature>
<evidence type="ECO:0000256" key="2">
    <source>
        <dbReference type="ARBA" id="ARBA00012925"/>
    </source>
</evidence>
<dbReference type="SUPFAM" id="SSF53056">
    <property type="entry name" value="beta-carbonic anhydrase, cab"/>
    <property type="match status" value="1"/>
</dbReference>
<keyword evidence="9" id="KW-1185">Reference proteome</keyword>
<dbReference type="Gene3D" id="3.40.1050.10">
    <property type="entry name" value="Carbonic anhydrase"/>
    <property type="match status" value="1"/>
</dbReference>
<evidence type="ECO:0000256" key="5">
    <source>
        <dbReference type="ARBA" id="ARBA00023239"/>
    </source>
</evidence>
<dbReference type="InterPro" id="IPR006311">
    <property type="entry name" value="TAT_signal"/>
</dbReference>
<keyword evidence="7" id="KW-0479">Metal-binding</keyword>
<sequence>MITRRQLLKGFTIGTAGLMLSRVEGLNVFASEEHHGSGHILVSPDEAIARLKEGNARYVSMKRLSDPGVGPEARKPLTKGQWPYATILSCSDSRVPPELIFDEGLGKLFIVRVAGNIINPALLGSIEYASLHSTSRLIMVMGHESCGAVGAAVHAFEHPETKETPGIEDIINRLMPAVKKAHKKTGTKGKALVEAAAKENVRMVIAQISKESAPLAEMQKKGELKIIGAYYYLGSGKVEFWV</sequence>
<proteinExistence type="inferred from homology"/>
<dbReference type="RefSeq" id="WP_066065804.1">
    <property type="nucleotide sequence ID" value="NZ_CP013015.1"/>
</dbReference>
<evidence type="ECO:0000313" key="9">
    <source>
        <dbReference type="Proteomes" id="UP000070560"/>
    </source>
</evidence>
<dbReference type="InterPro" id="IPR036874">
    <property type="entry name" value="Carbonic_anhydrase_sf"/>
</dbReference>
<dbReference type="AlphaFoldDB" id="A0A7U4QML8"/>
<evidence type="ECO:0000313" key="8">
    <source>
        <dbReference type="EMBL" id="AMM42143.1"/>
    </source>
</evidence>
<dbReference type="GO" id="GO:0015976">
    <property type="term" value="P:carbon utilization"/>
    <property type="evidence" value="ECO:0007669"/>
    <property type="project" value="InterPro"/>
</dbReference>
<evidence type="ECO:0000256" key="7">
    <source>
        <dbReference type="PIRSR" id="PIRSR601765-1"/>
    </source>
</evidence>
<keyword evidence="4" id="KW-0411">Iron-sulfur</keyword>
<dbReference type="PANTHER" id="PTHR11002">
    <property type="entry name" value="CARBONIC ANHYDRASE"/>
    <property type="match status" value="1"/>
</dbReference>
<dbReference type="InterPro" id="IPR015892">
    <property type="entry name" value="Carbonic_anhydrase_CS"/>
</dbReference>
<evidence type="ECO:0000256" key="1">
    <source>
        <dbReference type="ARBA" id="ARBA00006217"/>
    </source>
</evidence>
<dbReference type="EC" id="4.2.1.1" evidence="2"/>
<evidence type="ECO:0000256" key="6">
    <source>
        <dbReference type="ARBA" id="ARBA00048348"/>
    </source>
</evidence>
<comment type="cofactor">
    <cofactor evidence="7">
        <name>Zn(2+)</name>
        <dbReference type="ChEBI" id="CHEBI:29105"/>
    </cofactor>
    <text evidence="7">Binds 1 zinc ion per subunit.</text>
</comment>
<dbReference type="Pfam" id="PF00484">
    <property type="entry name" value="Pro_CA"/>
    <property type="match status" value="1"/>
</dbReference>
<comment type="catalytic activity">
    <reaction evidence="6">
        <text>hydrogencarbonate + H(+) = CO2 + H2O</text>
        <dbReference type="Rhea" id="RHEA:10748"/>
        <dbReference type="ChEBI" id="CHEBI:15377"/>
        <dbReference type="ChEBI" id="CHEBI:15378"/>
        <dbReference type="ChEBI" id="CHEBI:16526"/>
        <dbReference type="ChEBI" id="CHEBI:17544"/>
        <dbReference type="EC" id="4.2.1.1"/>
    </reaction>
</comment>
<dbReference type="OrthoDB" id="9797527at2"/>
<keyword evidence="5 8" id="KW-0456">Lyase</keyword>
<gene>
    <name evidence="8" type="ORF">HS1_002361</name>
</gene>
<dbReference type="PROSITE" id="PS00704">
    <property type="entry name" value="PROK_CO2_ANHYDRASE_1"/>
    <property type="match status" value="1"/>
</dbReference>
<feature type="binding site" evidence="7">
    <location>
        <position position="92"/>
    </location>
    <ligand>
        <name>Zn(2+)</name>
        <dbReference type="ChEBI" id="CHEBI:29105"/>
    </ligand>
</feature>
<dbReference type="GO" id="GO:0008270">
    <property type="term" value="F:zinc ion binding"/>
    <property type="evidence" value="ECO:0007669"/>
    <property type="project" value="InterPro"/>
</dbReference>
<dbReference type="GO" id="GO:0004089">
    <property type="term" value="F:carbonate dehydratase activity"/>
    <property type="evidence" value="ECO:0007669"/>
    <property type="project" value="UniProtKB-EC"/>
</dbReference>
<dbReference type="Proteomes" id="UP000070560">
    <property type="component" value="Chromosome"/>
</dbReference>
<name>A0A7U4QML8_DESA2</name>
<dbReference type="PROSITE" id="PS51318">
    <property type="entry name" value="TAT"/>
    <property type="match status" value="1"/>
</dbReference>
<dbReference type="CDD" id="cd03378">
    <property type="entry name" value="beta_CA_cladeC"/>
    <property type="match status" value="1"/>
</dbReference>
<dbReference type="PANTHER" id="PTHR11002:SF79">
    <property type="entry name" value="CARBONIC ANHYDRASE 2"/>
    <property type="match status" value="1"/>
</dbReference>
<keyword evidence="3 7" id="KW-0862">Zinc</keyword>
<dbReference type="InterPro" id="IPR001765">
    <property type="entry name" value="Carbonic_anhydrase"/>
</dbReference>
<dbReference type="EMBL" id="CP013015">
    <property type="protein sequence ID" value="AMM42143.1"/>
    <property type="molecule type" value="Genomic_DNA"/>
</dbReference>
<comment type="similarity">
    <text evidence="1">Belongs to the beta-class carbonic anhydrase family.</text>
</comment>
<feature type="binding site" evidence="7">
    <location>
        <position position="90"/>
    </location>
    <ligand>
        <name>Zn(2+)</name>
        <dbReference type="ChEBI" id="CHEBI:29105"/>
    </ligand>
</feature>
<protein>
    <recommendedName>
        <fullName evidence="2">carbonic anhydrase</fullName>
        <ecNumber evidence="2">4.2.1.1</ecNumber>
    </recommendedName>
</protein>
<organism evidence="8 9">
    <name type="scientific">Desulfofervidus auxilii</name>
    <dbReference type="NCBI Taxonomy" id="1621989"/>
    <lineage>
        <taxon>Bacteria</taxon>
        <taxon>Pseudomonadati</taxon>
        <taxon>Thermodesulfobacteriota</taxon>
        <taxon>Candidatus Desulfofervidia</taxon>
        <taxon>Candidatus Desulfofervidales</taxon>
        <taxon>Candidatus Desulfofervidaceae</taxon>
        <taxon>Candidatus Desulfofervidus</taxon>
    </lineage>
</organism>
<dbReference type="GO" id="GO:0051536">
    <property type="term" value="F:iron-sulfur cluster binding"/>
    <property type="evidence" value="ECO:0007669"/>
    <property type="project" value="UniProtKB-KW"/>
</dbReference>